<reference evidence="2 3" key="1">
    <citation type="submission" date="2019-05" db="EMBL/GenBank/DDBJ databases">
        <title>Another draft genome of Portunus trituberculatus and its Hox gene families provides insights of decapod evolution.</title>
        <authorList>
            <person name="Jeong J.-H."/>
            <person name="Song I."/>
            <person name="Kim S."/>
            <person name="Choi T."/>
            <person name="Kim D."/>
            <person name="Ryu S."/>
            <person name="Kim W."/>
        </authorList>
    </citation>
    <scope>NUCLEOTIDE SEQUENCE [LARGE SCALE GENOMIC DNA]</scope>
    <source>
        <tissue evidence="2">Muscle</tissue>
    </source>
</reference>
<gene>
    <name evidence="2" type="primary">hrs-1</name>
    <name evidence="2" type="ORF">E2C01_091011</name>
</gene>
<accession>A0A5B7JME6</accession>
<comment type="caution">
    <text evidence="2">The sequence shown here is derived from an EMBL/GenBank/DDBJ whole genome shotgun (WGS) entry which is preliminary data.</text>
</comment>
<protein>
    <submittedName>
        <fullName evidence="2">Histidine--tRNA ligase</fullName>
    </submittedName>
</protein>
<keyword evidence="3" id="KW-1185">Reference proteome</keyword>
<dbReference type="Proteomes" id="UP000324222">
    <property type="component" value="Unassembled WGS sequence"/>
</dbReference>
<evidence type="ECO:0000313" key="2">
    <source>
        <dbReference type="EMBL" id="MPC95785.1"/>
    </source>
</evidence>
<sequence>MLIYLILCLSQNDKAGNHSKGSQNEKVGGQSKGKGKSGKFVLKTAKGTRDYGPMEMAYRREVTRSHRLYQDS</sequence>
<dbReference type="EMBL" id="VSRR010103501">
    <property type="protein sequence ID" value="MPC95785.1"/>
    <property type="molecule type" value="Genomic_DNA"/>
</dbReference>
<name>A0A5B7JME6_PORTR</name>
<organism evidence="2 3">
    <name type="scientific">Portunus trituberculatus</name>
    <name type="common">Swimming crab</name>
    <name type="synonym">Neptunus trituberculatus</name>
    <dbReference type="NCBI Taxonomy" id="210409"/>
    <lineage>
        <taxon>Eukaryota</taxon>
        <taxon>Metazoa</taxon>
        <taxon>Ecdysozoa</taxon>
        <taxon>Arthropoda</taxon>
        <taxon>Crustacea</taxon>
        <taxon>Multicrustacea</taxon>
        <taxon>Malacostraca</taxon>
        <taxon>Eumalacostraca</taxon>
        <taxon>Eucarida</taxon>
        <taxon>Decapoda</taxon>
        <taxon>Pleocyemata</taxon>
        <taxon>Brachyura</taxon>
        <taxon>Eubrachyura</taxon>
        <taxon>Portunoidea</taxon>
        <taxon>Portunidae</taxon>
        <taxon>Portuninae</taxon>
        <taxon>Portunus</taxon>
    </lineage>
</organism>
<proteinExistence type="predicted"/>
<keyword evidence="2" id="KW-0436">Ligase</keyword>
<feature type="region of interest" description="Disordered" evidence="1">
    <location>
        <begin position="13"/>
        <end position="44"/>
    </location>
</feature>
<evidence type="ECO:0000313" key="3">
    <source>
        <dbReference type="Proteomes" id="UP000324222"/>
    </source>
</evidence>
<feature type="compositionally biased region" description="Polar residues" evidence="1">
    <location>
        <begin position="13"/>
        <end position="25"/>
    </location>
</feature>
<dbReference type="GO" id="GO:0016874">
    <property type="term" value="F:ligase activity"/>
    <property type="evidence" value="ECO:0007669"/>
    <property type="project" value="UniProtKB-KW"/>
</dbReference>
<evidence type="ECO:0000256" key="1">
    <source>
        <dbReference type="SAM" id="MobiDB-lite"/>
    </source>
</evidence>
<dbReference type="AlphaFoldDB" id="A0A5B7JME6"/>